<evidence type="ECO:0000256" key="1">
    <source>
        <dbReference type="ARBA" id="ARBA00004651"/>
    </source>
</evidence>
<dbReference type="STRING" id="1797517.A3F61_00930"/>
<keyword evidence="7 8" id="KW-0472">Membrane</keyword>
<keyword evidence="2" id="KW-1003">Cell membrane</keyword>
<reference evidence="10 11" key="1">
    <citation type="journal article" date="2016" name="Nat. Commun.">
        <title>Thousands of microbial genomes shed light on interconnected biogeochemical processes in an aquifer system.</title>
        <authorList>
            <person name="Anantharaman K."/>
            <person name="Brown C.T."/>
            <person name="Hug L.A."/>
            <person name="Sharon I."/>
            <person name="Castelle C.J."/>
            <person name="Probst A.J."/>
            <person name="Thomas B.C."/>
            <person name="Singh A."/>
            <person name="Wilkins M.J."/>
            <person name="Karaoz U."/>
            <person name="Brodie E.L."/>
            <person name="Williams K.H."/>
            <person name="Hubbard S.S."/>
            <person name="Banfield J.F."/>
        </authorList>
    </citation>
    <scope>NUCLEOTIDE SEQUENCE [LARGE SCALE GENOMIC DNA]</scope>
</reference>
<comment type="subcellular location">
    <subcellularLocation>
        <location evidence="1">Cell membrane</location>
        <topology evidence="1">Multi-pass membrane protein</topology>
    </subcellularLocation>
</comment>
<accession>A0A1G1VCF4</accession>
<feature type="transmembrane region" description="Helical" evidence="8">
    <location>
        <begin position="338"/>
        <end position="356"/>
    </location>
</feature>
<keyword evidence="4" id="KW-0808">Transferase</keyword>
<evidence type="ECO:0000259" key="9">
    <source>
        <dbReference type="Pfam" id="PF13231"/>
    </source>
</evidence>
<feature type="transmembrane region" description="Helical" evidence="8">
    <location>
        <begin position="312"/>
        <end position="331"/>
    </location>
</feature>
<dbReference type="Proteomes" id="UP000178272">
    <property type="component" value="Unassembled WGS sequence"/>
</dbReference>
<feature type="transmembrane region" description="Helical" evidence="8">
    <location>
        <begin position="396"/>
        <end position="413"/>
    </location>
</feature>
<evidence type="ECO:0000256" key="5">
    <source>
        <dbReference type="ARBA" id="ARBA00022692"/>
    </source>
</evidence>
<keyword evidence="6 8" id="KW-1133">Transmembrane helix</keyword>
<feature type="transmembrane region" description="Helical" evidence="8">
    <location>
        <begin position="167"/>
        <end position="200"/>
    </location>
</feature>
<comment type="caution">
    <text evidence="10">The sequence shown here is derived from an EMBL/GenBank/DDBJ whole genome shotgun (WGS) entry which is preliminary data.</text>
</comment>
<dbReference type="GO" id="GO:0016763">
    <property type="term" value="F:pentosyltransferase activity"/>
    <property type="evidence" value="ECO:0007669"/>
    <property type="project" value="TreeGrafter"/>
</dbReference>
<organism evidence="10 11">
    <name type="scientific">Candidatus Blackburnbacteria bacterium RIFCSPHIGHO2_12_FULL_41_13b</name>
    <dbReference type="NCBI Taxonomy" id="1797517"/>
    <lineage>
        <taxon>Bacteria</taxon>
        <taxon>Candidatus Blackburniibacteriota</taxon>
    </lineage>
</organism>
<evidence type="ECO:0000256" key="6">
    <source>
        <dbReference type="ARBA" id="ARBA00022989"/>
    </source>
</evidence>
<dbReference type="EMBL" id="MHCA01000004">
    <property type="protein sequence ID" value="OGY12967.1"/>
    <property type="molecule type" value="Genomic_DNA"/>
</dbReference>
<dbReference type="GO" id="GO:0005886">
    <property type="term" value="C:plasma membrane"/>
    <property type="evidence" value="ECO:0007669"/>
    <property type="project" value="UniProtKB-SubCell"/>
</dbReference>
<proteinExistence type="predicted"/>
<keyword evidence="5 8" id="KW-0812">Transmembrane</keyword>
<evidence type="ECO:0000256" key="8">
    <source>
        <dbReference type="SAM" id="Phobius"/>
    </source>
</evidence>
<feature type="transmembrane region" description="Helical" evidence="8">
    <location>
        <begin position="362"/>
        <end position="384"/>
    </location>
</feature>
<name>A0A1G1VCF4_9BACT</name>
<evidence type="ECO:0000256" key="4">
    <source>
        <dbReference type="ARBA" id="ARBA00022679"/>
    </source>
</evidence>
<feature type="transmembrane region" description="Helical" evidence="8">
    <location>
        <begin position="212"/>
        <end position="232"/>
    </location>
</feature>
<dbReference type="InterPro" id="IPR050297">
    <property type="entry name" value="LipidA_mod_glycosyltrf_83"/>
</dbReference>
<feature type="transmembrane region" description="Helical" evidence="8">
    <location>
        <begin position="141"/>
        <end position="161"/>
    </location>
</feature>
<protein>
    <recommendedName>
        <fullName evidence="9">Glycosyltransferase RgtA/B/C/D-like domain-containing protein</fullName>
    </recommendedName>
</protein>
<dbReference type="Pfam" id="PF13231">
    <property type="entry name" value="PMT_2"/>
    <property type="match status" value="1"/>
</dbReference>
<dbReference type="InterPro" id="IPR038731">
    <property type="entry name" value="RgtA/B/C-like"/>
</dbReference>
<feature type="domain" description="Glycosyltransferase RgtA/B/C/D-like" evidence="9">
    <location>
        <begin position="82"/>
        <end position="227"/>
    </location>
</feature>
<evidence type="ECO:0000256" key="2">
    <source>
        <dbReference type="ARBA" id="ARBA00022475"/>
    </source>
</evidence>
<evidence type="ECO:0000256" key="7">
    <source>
        <dbReference type="ARBA" id="ARBA00023136"/>
    </source>
</evidence>
<sequence length="555" mass="63789">MLQIISKHKLLLLILALATILRLWGLGTNPPHLTNDEAALGYNAYSILKTARDEHGELLPIIFKSFGDWKPGLYIYATVPFVATLGLNEFSTRAASAVAGIVAVLLVYLIGKNLFSRRVALLSAVFLTISPWHLQFSRSAWEANFSLTLLLFGVYFFIQAVSKKPKYIYLSALFFALTLWAYQGAKLSSFLVLIILLLTFRKEIFSFPRKKIIIAFLIGVIVALPVIFSLLFGKAGRLEVYSVFSYPRSEEYIQNILKQENVTKDSLQYVLYHTEPFNFLRGIAGRWMNHYSGRFLFFEGDWSSPRHSVPETGVMLFADAVMLLLGLIALVRLKDRRAVMFVILWLLFAPIPAALSRDSIHAVRSLNMVIPLVFILALGSNYLLQNLQAKRMWQKGLWLGLAALYLFSFGYYLDQYWVHAPKKYSEYWHYGYKQLVEKLKPFQAKYADIVIQQSYAQPYIFFLFYNQYDPVKYQAISKEVFLPSQYGDVGLVSGFENIQFREISWREDRGKSRTLFVADLIKIPRQDSSSEKEFNLVGEIKYLNNKTALRLIEVK</sequence>
<evidence type="ECO:0000256" key="3">
    <source>
        <dbReference type="ARBA" id="ARBA00022676"/>
    </source>
</evidence>
<keyword evidence="3" id="KW-0328">Glycosyltransferase</keyword>
<dbReference type="GO" id="GO:0009103">
    <property type="term" value="P:lipopolysaccharide biosynthetic process"/>
    <property type="evidence" value="ECO:0007669"/>
    <property type="project" value="UniProtKB-ARBA"/>
</dbReference>
<evidence type="ECO:0000313" key="10">
    <source>
        <dbReference type="EMBL" id="OGY12967.1"/>
    </source>
</evidence>
<dbReference type="AlphaFoldDB" id="A0A1G1VCF4"/>
<gene>
    <name evidence="10" type="ORF">A3F61_00930</name>
</gene>
<evidence type="ECO:0000313" key="11">
    <source>
        <dbReference type="Proteomes" id="UP000178272"/>
    </source>
</evidence>
<dbReference type="PANTHER" id="PTHR33908:SF11">
    <property type="entry name" value="MEMBRANE PROTEIN"/>
    <property type="match status" value="1"/>
</dbReference>
<dbReference type="PANTHER" id="PTHR33908">
    <property type="entry name" value="MANNOSYLTRANSFERASE YKCB-RELATED"/>
    <property type="match status" value="1"/>
</dbReference>
<feature type="transmembrane region" description="Helical" evidence="8">
    <location>
        <begin position="94"/>
        <end position="111"/>
    </location>
</feature>